<feature type="transmembrane region" description="Helical" evidence="1">
    <location>
        <begin position="17"/>
        <end position="38"/>
    </location>
</feature>
<feature type="transmembrane region" description="Helical" evidence="1">
    <location>
        <begin position="417"/>
        <end position="436"/>
    </location>
</feature>
<evidence type="ECO:0000256" key="1">
    <source>
        <dbReference type="SAM" id="Phobius"/>
    </source>
</evidence>
<dbReference type="Pfam" id="PF06123">
    <property type="entry name" value="CreD"/>
    <property type="match status" value="1"/>
</dbReference>
<feature type="transmembrane region" description="Helical" evidence="1">
    <location>
        <begin position="392"/>
        <end position="411"/>
    </location>
</feature>
<dbReference type="PIRSF" id="PIRSF004548">
    <property type="entry name" value="CreD"/>
    <property type="match status" value="1"/>
</dbReference>
<keyword evidence="1" id="KW-1133">Transmembrane helix</keyword>
<keyword evidence="1" id="KW-0472">Membrane</keyword>
<dbReference type="KEGG" id="mmab:HQ865_22145"/>
<evidence type="ECO:0000313" key="3">
    <source>
        <dbReference type="Proteomes" id="UP000505355"/>
    </source>
</evidence>
<dbReference type="RefSeq" id="WP_173416995.1">
    <property type="nucleotide sequence ID" value="NZ_CP054139.1"/>
</dbReference>
<dbReference type="AlphaFoldDB" id="A0A7D4QCJ3"/>
<dbReference type="GO" id="GO:0005886">
    <property type="term" value="C:plasma membrane"/>
    <property type="evidence" value="ECO:0007669"/>
    <property type="project" value="TreeGrafter"/>
</dbReference>
<sequence>MIGPIEKQSKWYEGSAIMIKSGVIAVMILALLIPSAWIQDLVTEREGYQQGMVKQVSNEWAGDQTIQGPVLAIPYKLSIEETDANKKTTTHDEINMLYVLPQNLKIKADVKGKSMSRGVYDAIVYNSKIDLQGDFPVPDLKALGIDEATVLYDKARLVFGVTDMNGLKNTPVIKIAGQDYTTEPAATGHNPFANGLQARFALQKGQGFAFSYQLDLRGSNNLQFLHTGKTTDVEVNSDWAHPNFDNRTPDNSNITDKGFTANWRMSYFKRPFPQQWAGDDSVLAAGKSRAQATFGVRLQLPIDQYRKVMRTTKYSTLVILLTFVSLFLTELIRKKRIHLFNYALIGAAMIVYYTLLLSFSEQLGFNWSYLISSAATIALIAWFTGSLLKNGSAAALFAGILTVFYGFIYVLVQLEELSLMVGSLALFIVVAALMYFSRRINFEQH</sequence>
<keyword evidence="3" id="KW-1185">Reference proteome</keyword>
<feature type="transmembrane region" description="Helical" evidence="1">
    <location>
        <begin position="365"/>
        <end position="385"/>
    </location>
</feature>
<keyword evidence="1" id="KW-0812">Transmembrane</keyword>
<proteinExistence type="predicted"/>
<dbReference type="PANTHER" id="PTHR30092">
    <property type="entry name" value="INNER MEMBRANE PROTEIN CRED"/>
    <property type="match status" value="1"/>
</dbReference>
<dbReference type="EMBL" id="CP054139">
    <property type="protein sequence ID" value="QKJ32345.1"/>
    <property type="molecule type" value="Genomic_DNA"/>
</dbReference>
<dbReference type="NCBIfam" id="NF008712">
    <property type="entry name" value="PRK11715.1-1"/>
    <property type="match status" value="1"/>
</dbReference>
<organism evidence="2 3">
    <name type="scientific">Mucilaginibacter mali</name>
    <dbReference type="NCBI Taxonomy" id="2740462"/>
    <lineage>
        <taxon>Bacteria</taxon>
        <taxon>Pseudomonadati</taxon>
        <taxon>Bacteroidota</taxon>
        <taxon>Sphingobacteriia</taxon>
        <taxon>Sphingobacteriales</taxon>
        <taxon>Sphingobacteriaceae</taxon>
        <taxon>Mucilaginibacter</taxon>
    </lineage>
</organism>
<dbReference type="Proteomes" id="UP000505355">
    <property type="component" value="Chromosome"/>
</dbReference>
<feature type="transmembrane region" description="Helical" evidence="1">
    <location>
        <begin position="339"/>
        <end position="359"/>
    </location>
</feature>
<accession>A0A7D4QCJ3</accession>
<gene>
    <name evidence="2" type="primary">creD</name>
    <name evidence="2" type="ORF">HQ865_22145</name>
</gene>
<protein>
    <submittedName>
        <fullName evidence="2">Cell envelope integrity protein CreD</fullName>
    </submittedName>
</protein>
<evidence type="ECO:0000313" key="2">
    <source>
        <dbReference type="EMBL" id="QKJ32345.1"/>
    </source>
</evidence>
<dbReference type="InterPro" id="IPR010364">
    <property type="entry name" value="Uncharacterised_IM_CreD"/>
</dbReference>
<dbReference type="PANTHER" id="PTHR30092:SF0">
    <property type="entry name" value="INNER MEMBRANE PROTEIN CRED"/>
    <property type="match status" value="1"/>
</dbReference>
<reference evidence="2 3" key="1">
    <citation type="submission" date="2020-05" db="EMBL/GenBank/DDBJ databases">
        <title>Mucilaginibacter mali sp. nov.</title>
        <authorList>
            <person name="Kim H.S."/>
            <person name="Lee K.C."/>
            <person name="Suh M.K."/>
            <person name="Kim J.-S."/>
            <person name="Han K.-I."/>
            <person name="Eom M.K."/>
            <person name="Shin Y.K."/>
            <person name="Lee J.-S."/>
        </authorList>
    </citation>
    <scope>NUCLEOTIDE SEQUENCE [LARGE SCALE GENOMIC DNA]</scope>
    <source>
        <strain evidence="2 3">G2-14</strain>
    </source>
</reference>
<feature type="transmembrane region" description="Helical" evidence="1">
    <location>
        <begin position="314"/>
        <end position="332"/>
    </location>
</feature>
<name>A0A7D4QCJ3_9SPHI</name>